<accession>A0ABQ9GWX9</accession>
<evidence type="ECO:0000313" key="1">
    <source>
        <dbReference type="EMBL" id="KAJ8876529.1"/>
    </source>
</evidence>
<dbReference type="Proteomes" id="UP001159363">
    <property type="component" value="Chromosome 7"/>
</dbReference>
<dbReference type="EMBL" id="JARBHB010000008">
    <property type="protein sequence ID" value="KAJ8876529.1"/>
    <property type="molecule type" value="Genomic_DNA"/>
</dbReference>
<keyword evidence="2" id="KW-1185">Reference proteome</keyword>
<organism evidence="1 2">
    <name type="scientific">Dryococelus australis</name>
    <dbReference type="NCBI Taxonomy" id="614101"/>
    <lineage>
        <taxon>Eukaryota</taxon>
        <taxon>Metazoa</taxon>
        <taxon>Ecdysozoa</taxon>
        <taxon>Arthropoda</taxon>
        <taxon>Hexapoda</taxon>
        <taxon>Insecta</taxon>
        <taxon>Pterygota</taxon>
        <taxon>Neoptera</taxon>
        <taxon>Polyneoptera</taxon>
        <taxon>Phasmatodea</taxon>
        <taxon>Verophasmatodea</taxon>
        <taxon>Anareolatae</taxon>
        <taxon>Phasmatidae</taxon>
        <taxon>Eurycanthinae</taxon>
        <taxon>Dryococelus</taxon>
    </lineage>
</organism>
<protein>
    <submittedName>
        <fullName evidence="1">Uncharacterized protein</fullName>
    </submittedName>
</protein>
<gene>
    <name evidence="1" type="ORF">PR048_020974</name>
</gene>
<evidence type="ECO:0000313" key="2">
    <source>
        <dbReference type="Proteomes" id="UP001159363"/>
    </source>
</evidence>
<sequence>MEKPSGCQICKNDDHTEQNYNFGDRNNKSTTSNRDKVAFLTESMGGNSEGSWVLDSGCTSHMINNSDSLNNVTCINPISSSAARQTQIRNTTALMSAEDLATHQFASDMQVTDVPRLTATSTSVDISPRSSRHLPTADISSIPGLSKMVPGWSRPARRESRKQTSLMMTVILMELQLEEIERCRDKKR</sequence>
<reference evidence="1 2" key="1">
    <citation type="submission" date="2023-02" db="EMBL/GenBank/DDBJ databases">
        <title>LHISI_Scaffold_Assembly.</title>
        <authorList>
            <person name="Stuart O.P."/>
            <person name="Cleave R."/>
            <person name="Magrath M.J.L."/>
            <person name="Mikheyev A.S."/>
        </authorList>
    </citation>
    <scope>NUCLEOTIDE SEQUENCE [LARGE SCALE GENOMIC DNA]</scope>
    <source>
        <strain evidence="1">Daus_M_001</strain>
        <tissue evidence="1">Leg muscle</tissue>
    </source>
</reference>
<name>A0ABQ9GWX9_9NEOP</name>
<comment type="caution">
    <text evidence="1">The sequence shown here is derived from an EMBL/GenBank/DDBJ whole genome shotgun (WGS) entry which is preliminary data.</text>
</comment>
<proteinExistence type="predicted"/>